<evidence type="ECO:0000259" key="6">
    <source>
        <dbReference type="PROSITE" id="PS50045"/>
    </source>
</evidence>
<dbReference type="Gene3D" id="3.40.50.300">
    <property type="entry name" value="P-loop containing nucleotide triphosphate hydrolases"/>
    <property type="match status" value="1"/>
</dbReference>
<dbReference type="PRINTS" id="PR01590">
    <property type="entry name" value="HTHFIS"/>
</dbReference>
<dbReference type="AlphaFoldDB" id="A0A133XIX2"/>
<comment type="caution">
    <text evidence="7">The sequence shown here is derived from an EMBL/GenBank/DDBJ whole genome shotgun (WGS) entry which is preliminary data.</text>
</comment>
<dbReference type="InterPro" id="IPR002078">
    <property type="entry name" value="Sigma_54_int"/>
</dbReference>
<dbReference type="FunFam" id="3.40.50.300:FF:000006">
    <property type="entry name" value="DNA-binding transcriptional regulator NtrC"/>
    <property type="match status" value="1"/>
</dbReference>
<dbReference type="InterPro" id="IPR029016">
    <property type="entry name" value="GAF-like_dom_sf"/>
</dbReference>
<proteinExistence type="predicted"/>
<dbReference type="CDD" id="cd00130">
    <property type="entry name" value="PAS"/>
    <property type="match status" value="1"/>
</dbReference>
<feature type="domain" description="Sigma-54 factor interaction" evidence="6">
    <location>
        <begin position="347"/>
        <end position="574"/>
    </location>
</feature>
<reference evidence="7 8" key="1">
    <citation type="submission" date="2015-12" db="EMBL/GenBank/DDBJ databases">
        <title>Nitrous oxide reduction kinetics distinguish bacteria harboring typical versus atypical NosZ.</title>
        <authorList>
            <person name="Yoon S."/>
            <person name="Nissen S."/>
            <person name="Park D."/>
            <person name="Sanford R.A."/>
            <person name="Loeffler F.E."/>
        </authorList>
    </citation>
    <scope>NUCLEOTIDE SEQUENCE [LARGE SCALE GENOMIC DNA]</scope>
    <source>
        <strain evidence="7 8">ATCC BAA-841</strain>
    </source>
</reference>
<dbReference type="GO" id="GO:0006355">
    <property type="term" value="P:regulation of DNA-templated transcription"/>
    <property type="evidence" value="ECO:0007669"/>
    <property type="project" value="InterPro"/>
</dbReference>
<dbReference type="InterPro" id="IPR025944">
    <property type="entry name" value="Sigma_54_int_dom_CS"/>
</dbReference>
<dbReference type="Pfam" id="PF02954">
    <property type="entry name" value="HTH_8"/>
    <property type="match status" value="1"/>
</dbReference>
<dbReference type="PROSITE" id="PS00688">
    <property type="entry name" value="SIGMA54_INTERACT_3"/>
    <property type="match status" value="1"/>
</dbReference>
<dbReference type="Pfam" id="PF01590">
    <property type="entry name" value="GAF"/>
    <property type="match status" value="1"/>
</dbReference>
<protein>
    <submittedName>
        <fullName evidence="7">Fis family transcriptional regulator</fullName>
    </submittedName>
</protein>
<dbReference type="PROSITE" id="PS00676">
    <property type="entry name" value="SIGMA54_INTERACT_2"/>
    <property type="match status" value="1"/>
</dbReference>
<dbReference type="InterPro" id="IPR027417">
    <property type="entry name" value="P-loop_NTPase"/>
</dbReference>
<dbReference type="Proteomes" id="UP000070186">
    <property type="component" value="Unassembled WGS sequence"/>
</dbReference>
<dbReference type="InterPro" id="IPR025943">
    <property type="entry name" value="Sigma_54_int_dom_ATP-bd_2"/>
</dbReference>
<dbReference type="InterPro" id="IPR003593">
    <property type="entry name" value="AAA+_ATPase"/>
</dbReference>
<organism evidence="7 8">
    <name type="scientific">Dechloromonas denitrificans</name>
    <dbReference type="NCBI Taxonomy" id="281362"/>
    <lineage>
        <taxon>Bacteria</taxon>
        <taxon>Pseudomonadati</taxon>
        <taxon>Pseudomonadota</taxon>
        <taxon>Betaproteobacteria</taxon>
        <taxon>Rhodocyclales</taxon>
        <taxon>Azonexaceae</taxon>
        <taxon>Dechloromonas</taxon>
    </lineage>
</organism>
<dbReference type="PROSITE" id="PS50045">
    <property type="entry name" value="SIGMA54_INTERACT_4"/>
    <property type="match status" value="1"/>
</dbReference>
<dbReference type="InterPro" id="IPR003018">
    <property type="entry name" value="GAF"/>
</dbReference>
<evidence type="ECO:0000256" key="5">
    <source>
        <dbReference type="ARBA" id="ARBA00023163"/>
    </source>
</evidence>
<dbReference type="Gene3D" id="1.10.10.60">
    <property type="entry name" value="Homeodomain-like"/>
    <property type="match status" value="1"/>
</dbReference>
<evidence type="ECO:0000313" key="7">
    <source>
        <dbReference type="EMBL" id="KXB30889.1"/>
    </source>
</evidence>
<dbReference type="Gene3D" id="3.30.450.40">
    <property type="match status" value="1"/>
</dbReference>
<keyword evidence="4" id="KW-0238">DNA-binding</keyword>
<keyword evidence="5" id="KW-0804">Transcription</keyword>
<evidence type="ECO:0000256" key="3">
    <source>
        <dbReference type="ARBA" id="ARBA00023015"/>
    </source>
</evidence>
<dbReference type="SMART" id="SM00382">
    <property type="entry name" value="AAA"/>
    <property type="match status" value="1"/>
</dbReference>
<dbReference type="SUPFAM" id="SSF55781">
    <property type="entry name" value="GAF domain-like"/>
    <property type="match status" value="1"/>
</dbReference>
<dbReference type="PANTHER" id="PTHR32071:SF77">
    <property type="entry name" value="TRANSCRIPTIONAL REGULATORY PROTEIN"/>
    <property type="match status" value="1"/>
</dbReference>
<accession>A0A133XIX2</accession>
<dbReference type="InterPro" id="IPR009057">
    <property type="entry name" value="Homeodomain-like_sf"/>
</dbReference>
<keyword evidence="8" id="KW-1185">Reference proteome</keyword>
<evidence type="ECO:0000256" key="4">
    <source>
        <dbReference type="ARBA" id="ARBA00023125"/>
    </source>
</evidence>
<dbReference type="RefSeq" id="WP_066882685.1">
    <property type="nucleotide sequence ID" value="NZ_LODL01000019.1"/>
</dbReference>
<dbReference type="SUPFAM" id="SSF52540">
    <property type="entry name" value="P-loop containing nucleoside triphosphate hydrolases"/>
    <property type="match status" value="1"/>
</dbReference>
<dbReference type="InterPro" id="IPR002197">
    <property type="entry name" value="HTH_Fis"/>
</dbReference>
<keyword evidence="3" id="KW-0805">Transcription regulation</keyword>
<dbReference type="InterPro" id="IPR000014">
    <property type="entry name" value="PAS"/>
</dbReference>
<dbReference type="InterPro" id="IPR058031">
    <property type="entry name" value="AAA_lid_NorR"/>
</dbReference>
<dbReference type="GO" id="GO:0005524">
    <property type="term" value="F:ATP binding"/>
    <property type="evidence" value="ECO:0007669"/>
    <property type="project" value="UniProtKB-KW"/>
</dbReference>
<evidence type="ECO:0000313" key="8">
    <source>
        <dbReference type="Proteomes" id="UP000070186"/>
    </source>
</evidence>
<keyword evidence="2" id="KW-0067">ATP-binding</keyword>
<dbReference type="Pfam" id="PF00158">
    <property type="entry name" value="Sigma54_activat"/>
    <property type="match status" value="1"/>
</dbReference>
<sequence>MGQLQLAADTHGQRLQQARQLFFDRGDLPEGLVDPLILRSWERCLRFGLTEQHPLPGVESLDRVALKTEQDRNRYLLAQGRPIMEHVFEQIRESGSMVVLADANGLLLETVGDPDFVDRADRIALMAGASWDENQRGTNAIGTALAEEAPTEVLGAEHFLEHNGFLTCCACPIFGPDGRVIGVLDISGDYRSQQRHTLGLVRLSSAIVEKRLFETIHARDILVCFHSRADYLGSPKEGIAAVSPDGQVLAVNRKGLELLGIRQVDAVRRDFSIVFESNLSALVDRLRGNTQGSCEISVNGKQIHVQLRGQLPPLSIAGRVYDEPTAVRPPPRRQENAATPQLTLDTLNTGDARLQAAIDRSRRILGRDIPILIQGESGAGKEMFAKAFHNSGSRQSGPFVALNCASIPETLIESELFGYQGGAFTGARKEGAPGKIQQAHGGTLFLDEIGDMPLNLQARLLRVLQERCVTPLGSTRAIQVDISLVCATHRKLREEVARGTFREDLYYRLNGMCVTLPALRERTDIRQMVGKLAAAETGNRAPVRFTESAMQALESYSWPGNIRQLFNVIRVAIALLDDGETLISETHLPEELFESLPIAPSVPLGNSDVWAAAPLDNAGSLEEIGRQAALRTLEAAGGNISAAARQLGISRNTLYRKLGRL</sequence>
<dbReference type="STRING" id="281362.AT959_09225"/>
<dbReference type="CDD" id="cd00009">
    <property type="entry name" value="AAA"/>
    <property type="match status" value="1"/>
</dbReference>
<dbReference type="EMBL" id="LODL01000019">
    <property type="protein sequence ID" value="KXB30889.1"/>
    <property type="molecule type" value="Genomic_DNA"/>
</dbReference>
<dbReference type="PANTHER" id="PTHR32071">
    <property type="entry name" value="TRANSCRIPTIONAL REGULATORY PROTEIN"/>
    <property type="match status" value="1"/>
</dbReference>
<evidence type="ECO:0000256" key="2">
    <source>
        <dbReference type="ARBA" id="ARBA00022840"/>
    </source>
</evidence>
<keyword evidence="1" id="KW-0547">Nucleotide-binding</keyword>
<dbReference type="PROSITE" id="PS00675">
    <property type="entry name" value="SIGMA54_INTERACT_1"/>
    <property type="match status" value="1"/>
</dbReference>
<dbReference type="Pfam" id="PF25601">
    <property type="entry name" value="AAA_lid_14"/>
    <property type="match status" value="1"/>
</dbReference>
<gene>
    <name evidence="7" type="ORF">AT959_09225</name>
</gene>
<dbReference type="InterPro" id="IPR025662">
    <property type="entry name" value="Sigma_54_int_dom_ATP-bd_1"/>
</dbReference>
<evidence type="ECO:0000256" key="1">
    <source>
        <dbReference type="ARBA" id="ARBA00022741"/>
    </source>
</evidence>
<name>A0A133XIX2_9RHOO</name>
<dbReference type="Gene3D" id="1.10.8.60">
    <property type="match status" value="1"/>
</dbReference>
<dbReference type="SUPFAM" id="SSF46689">
    <property type="entry name" value="Homeodomain-like"/>
    <property type="match status" value="1"/>
</dbReference>
<dbReference type="GO" id="GO:0043565">
    <property type="term" value="F:sequence-specific DNA binding"/>
    <property type="evidence" value="ECO:0007669"/>
    <property type="project" value="InterPro"/>
</dbReference>